<evidence type="ECO:0000313" key="3">
    <source>
        <dbReference type="Proteomes" id="UP000076744"/>
    </source>
</evidence>
<dbReference type="AlphaFoldDB" id="A0A168D5I4"/>
<organism evidence="2 3">
    <name type="scientific">Cordyceps fumosorosea (strain ARSEF 2679)</name>
    <name type="common">Isaria fumosorosea</name>
    <dbReference type="NCBI Taxonomy" id="1081104"/>
    <lineage>
        <taxon>Eukaryota</taxon>
        <taxon>Fungi</taxon>
        <taxon>Dikarya</taxon>
        <taxon>Ascomycota</taxon>
        <taxon>Pezizomycotina</taxon>
        <taxon>Sordariomycetes</taxon>
        <taxon>Hypocreomycetidae</taxon>
        <taxon>Hypocreales</taxon>
        <taxon>Cordycipitaceae</taxon>
        <taxon>Cordyceps</taxon>
    </lineage>
</organism>
<dbReference type="RefSeq" id="XP_018707641.1">
    <property type="nucleotide sequence ID" value="XM_018844875.1"/>
</dbReference>
<comment type="caution">
    <text evidence="2">The sequence shown here is derived from an EMBL/GenBank/DDBJ whole genome shotgun (WGS) entry which is preliminary data.</text>
</comment>
<evidence type="ECO:0000256" key="1">
    <source>
        <dbReference type="SAM" id="MobiDB-lite"/>
    </source>
</evidence>
<accession>A0A168D5I4</accession>
<sequence length="83" mass="9278">MSRSREAHSWLRMVPRHDYPDTAPGDRHHQLPKADSRPHSSPSYLQVCTVLEHPSSAMRHHADPRTCLCAVSAASQLEDPIAS</sequence>
<protein>
    <submittedName>
        <fullName evidence="2">Uncharacterized protein</fullName>
    </submittedName>
</protein>
<keyword evidence="3" id="KW-1185">Reference proteome</keyword>
<feature type="region of interest" description="Disordered" evidence="1">
    <location>
        <begin position="1"/>
        <end position="42"/>
    </location>
</feature>
<proteinExistence type="predicted"/>
<dbReference type="EMBL" id="AZHB01000002">
    <property type="protein sequence ID" value="OAA72195.1"/>
    <property type="molecule type" value="Genomic_DNA"/>
</dbReference>
<evidence type="ECO:0000313" key="2">
    <source>
        <dbReference type="EMBL" id="OAA72195.1"/>
    </source>
</evidence>
<dbReference type="Proteomes" id="UP000076744">
    <property type="component" value="Unassembled WGS sequence"/>
</dbReference>
<gene>
    <name evidence="2" type="ORF">ISF_01268</name>
</gene>
<feature type="compositionally biased region" description="Basic and acidic residues" evidence="1">
    <location>
        <begin position="1"/>
        <end position="38"/>
    </location>
</feature>
<reference evidence="2 3" key="1">
    <citation type="journal article" date="2016" name="Genome Biol. Evol.">
        <title>Divergent and convergent evolution of fungal pathogenicity.</title>
        <authorList>
            <person name="Shang Y."/>
            <person name="Xiao G."/>
            <person name="Zheng P."/>
            <person name="Cen K."/>
            <person name="Zhan S."/>
            <person name="Wang C."/>
        </authorList>
    </citation>
    <scope>NUCLEOTIDE SEQUENCE [LARGE SCALE GENOMIC DNA]</scope>
    <source>
        <strain evidence="2 3">ARSEF 2679</strain>
    </source>
</reference>
<name>A0A168D5I4_CORFA</name>
<dbReference type="GeneID" id="30017560"/>